<dbReference type="Gene3D" id="3.40.50.150">
    <property type="entry name" value="Vaccinia Virus protein VP39"/>
    <property type="match status" value="1"/>
</dbReference>
<feature type="domain" description="VOC" evidence="1">
    <location>
        <begin position="19"/>
        <end position="135"/>
    </location>
</feature>
<dbReference type="NCBIfam" id="NF041414">
    <property type="entry name" value="ArsI_CadI_VOC"/>
    <property type="match status" value="1"/>
</dbReference>
<dbReference type="InterPro" id="IPR052393">
    <property type="entry name" value="Cadmium-induced_rsp"/>
</dbReference>
<dbReference type="InterPro" id="IPR004360">
    <property type="entry name" value="Glyas_Fos-R_dOase_dom"/>
</dbReference>
<sequence>MSSIAPADAQASQQSSAAIRFHLSLNVANLERSVAFFQAFLGQAVSKLRDDYAKFELENPPLVLSLEPHAASPGGNLNHLGFRLPDSAALVEMQRRLELAGMSTRREEGVECCYARQTKFWVHDPDGNLWEVYTLDDDHLEHRGQGELAATAADDAPADAPALSVWAHRLGEKFPTRLPILDHTVDRINLQGTFNERLERCEQSRRLAELLRVLKPAGEVHLHMLTSNQPLGDQPLRLPGPAAAVQVVPTTAEVLALFVEAGFVDVQLTHLAGSACFHAGDCQLRETRIAAEAPGQATNR</sequence>
<evidence type="ECO:0000313" key="3">
    <source>
        <dbReference type="Proteomes" id="UP000317648"/>
    </source>
</evidence>
<organism evidence="2 3">
    <name type="scientific">Lignipirellula cremea</name>
    <dbReference type="NCBI Taxonomy" id="2528010"/>
    <lineage>
        <taxon>Bacteria</taxon>
        <taxon>Pseudomonadati</taxon>
        <taxon>Planctomycetota</taxon>
        <taxon>Planctomycetia</taxon>
        <taxon>Pirellulales</taxon>
        <taxon>Pirellulaceae</taxon>
        <taxon>Lignipirellula</taxon>
    </lineage>
</organism>
<dbReference type="OrthoDB" id="9789608at2"/>
<dbReference type="InterPro" id="IPR029068">
    <property type="entry name" value="Glyas_Bleomycin-R_OHBP_Dase"/>
</dbReference>
<evidence type="ECO:0000313" key="2">
    <source>
        <dbReference type="EMBL" id="QDU92821.1"/>
    </source>
</evidence>
<dbReference type="SUPFAM" id="SSF53335">
    <property type="entry name" value="S-adenosyl-L-methionine-dependent methyltransferases"/>
    <property type="match status" value="1"/>
</dbReference>
<dbReference type="AlphaFoldDB" id="A0A518DLX5"/>
<dbReference type="Pfam" id="PF00903">
    <property type="entry name" value="Glyoxalase"/>
    <property type="match status" value="1"/>
</dbReference>
<dbReference type="KEGG" id="lcre:Pla8534_05940"/>
<proteinExistence type="predicted"/>
<dbReference type="RefSeq" id="WP_145049105.1">
    <property type="nucleotide sequence ID" value="NZ_CP036433.1"/>
</dbReference>
<reference evidence="2 3" key="1">
    <citation type="submission" date="2019-02" db="EMBL/GenBank/DDBJ databases">
        <title>Deep-cultivation of Planctomycetes and their phenomic and genomic characterization uncovers novel biology.</title>
        <authorList>
            <person name="Wiegand S."/>
            <person name="Jogler M."/>
            <person name="Boedeker C."/>
            <person name="Pinto D."/>
            <person name="Vollmers J."/>
            <person name="Rivas-Marin E."/>
            <person name="Kohn T."/>
            <person name="Peeters S.H."/>
            <person name="Heuer A."/>
            <person name="Rast P."/>
            <person name="Oberbeckmann S."/>
            <person name="Bunk B."/>
            <person name="Jeske O."/>
            <person name="Meyerdierks A."/>
            <person name="Storesund J.E."/>
            <person name="Kallscheuer N."/>
            <person name="Luecker S."/>
            <person name="Lage O.M."/>
            <person name="Pohl T."/>
            <person name="Merkel B.J."/>
            <person name="Hornburger P."/>
            <person name="Mueller R.-W."/>
            <person name="Bruemmer F."/>
            <person name="Labrenz M."/>
            <person name="Spormann A.M."/>
            <person name="Op den Camp H."/>
            <person name="Overmann J."/>
            <person name="Amann R."/>
            <person name="Jetten M.S.M."/>
            <person name="Mascher T."/>
            <person name="Medema M.H."/>
            <person name="Devos D.P."/>
            <person name="Kaster A.-K."/>
            <person name="Ovreas L."/>
            <person name="Rohde M."/>
            <person name="Galperin M.Y."/>
            <person name="Jogler C."/>
        </authorList>
    </citation>
    <scope>NUCLEOTIDE SEQUENCE [LARGE SCALE GENOMIC DNA]</scope>
    <source>
        <strain evidence="2 3">Pla85_3_4</strain>
    </source>
</reference>
<accession>A0A518DLX5</accession>
<dbReference type="PANTHER" id="PTHR41294:SF1">
    <property type="entry name" value="CADMIUM-INDUCED PROTEIN CADI"/>
    <property type="match status" value="1"/>
</dbReference>
<dbReference type="InterPro" id="IPR037523">
    <property type="entry name" value="VOC_core"/>
</dbReference>
<name>A0A518DLX5_9BACT</name>
<dbReference type="InterPro" id="IPR029063">
    <property type="entry name" value="SAM-dependent_MTases_sf"/>
</dbReference>
<protein>
    <submittedName>
        <fullName evidence="2">Cadmium-induced protein CadI</fullName>
    </submittedName>
</protein>
<dbReference type="GO" id="GO:0046686">
    <property type="term" value="P:response to cadmium ion"/>
    <property type="evidence" value="ECO:0007669"/>
    <property type="project" value="TreeGrafter"/>
</dbReference>
<dbReference type="SUPFAM" id="SSF54593">
    <property type="entry name" value="Glyoxalase/Bleomycin resistance protein/Dihydroxybiphenyl dioxygenase"/>
    <property type="match status" value="1"/>
</dbReference>
<dbReference type="PANTHER" id="PTHR41294">
    <property type="entry name" value="CADMIUM-INDUCED PROTEIN CADI"/>
    <property type="match status" value="1"/>
</dbReference>
<dbReference type="Gene3D" id="3.10.180.10">
    <property type="entry name" value="2,3-Dihydroxybiphenyl 1,2-Dioxygenase, domain 1"/>
    <property type="match status" value="1"/>
</dbReference>
<gene>
    <name evidence="2" type="primary">cadI_1</name>
    <name evidence="2" type="ORF">Pla8534_05940</name>
</gene>
<dbReference type="InterPro" id="IPR049789">
    <property type="entry name" value="ArsI/CadI-like"/>
</dbReference>
<dbReference type="PROSITE" id="PS51819">
    <property type="entry name" value="VOC"/>
    <property type="match status" value="1"/>
</dbReference>
<dbReference type="EMBL" id="CP036433">
    <property type="protein sequence ID" value="QDU92821.1"/>
    <property type="molecule type" value="Genomic_DNA"/>
</dbReference>
<dbReference type="Proteomes" id="UP000317648">
    <property type="component" value="Chromosome"/>
</dbReference>
<keyword evidence="3" id="KW-1185">Reference proteome</keyword>
<evidence type="ECO:0000259" key="1">
    <source>
        <dbReference type="PROSITE" id="PS51819"/>
    </source>
</evidence>